<protein>
    <submittedName>
        <fullName evidence="1">Uncharacterized protein</fullName>
    </submittedName>
</protein>
<dbReference type="Proteomes" id="UP000582837">
    <property type="component" value="Unassembled WGS sequence"/>
</dbReference>
<dbReference type="AlphaFoldDB" id="A0A841GYD5"/>
<evidence type="ECO:0000313" key="2">
    <source>
        <dbReference type="Proteomes" id="UP000582837"/>
    </source>
</evidence>
<reference evidence="1 2" key="1">
    <citation type="submission" date="2020-08" db="EMBL/GenBank/DDBJ databases">
        <title>Genomic Encyclopedia of Type Strains, Phase IV (KMG-IV): sequencing the most valuable type-strain genomes for metagenomic binning, comparative biology and taxonomic classification.</title>
        <authorList>
            <person name="Goeker M."/>
        </authorList>
    </citation>
    <scope>NUCLEOTIDE SEQUENCE [LARGE SCALE GENOMIC DNA]</scope>
    <source>
        <strain evidence="1 2">DSM 29007</strain>
    </source>
</reference>
<name>A0A841GYD5_9BACT</name>
<dbReference type="EMBL" id="JACHIA010000005">
    <property type="protein sequence ID" value="MBB6070770.1"/>
    <property type="molecule type" value="Genomic_DNA"/>
</dbReference>
<keyword evidence="2" id="KW-1185">Reference proteome</keyword>
<evidence type="ECO:0000313" key="1">
    <source>
        <dbReference type="EMBL" id="MBB6070770.1"/>
    </source>
</evidence>
<organism evidence="1 2">
    <name type="scientific">Longimicrobium terrae</name>
    <dbReference type="NCBI Taxonomy" id="1639882"/>
    <lineage>
        <taxon>Bacteria</taxon>
        <taxon>Pseudomonadati</taxon>
        <taxon>Gemmatimonadota</taxon>
        <taxon>Longimicrobiia</taxon>
        <taxon>Longimicrobiales</taxon>
        <taxon>Longimicrobiaceae</taxon>
        <taxon>Longimicrobium</taxon>
    </lineage>
</organism>
<sequence length="102" mass="11127">MSNEAADPHTTFTGSQATASLIAWIDRVLMDLRDGRINDAREALQGETWRTGRIEDGIPRPILEQARDTLHDAAEAVSRDQPDVAAAETALLMARSRFLPGG</sequence>
<dbReference type="RefSeq" id="WP_170034690.1">
    <property type="nucleotide sequence ID" value="NZ_JABDTL010000001.1"/>
</dbReference>
<accession>A0A841GYD5</accession>
<proteinExistence type="predicted"/>
<comment type="caution">
    <text evidence="1">The sequence shown here is derived from an EMBL/GenBank/DDBJ whole genome shotgun (WGS) entry which is preliminary data.</text>
</comment>
<gene>
    <name evidence="1" type="ORF">HNQ61_002391</name>
</gene>